<comment type="similarity">
    <text evidence="2">Belongs to the Sph1/Sph2 family.</text>
</comment>
<gene>
    <name evidence="5" type="ordered locus">Hqrw_2253</name>
</gene>
<dbReference type="GO" id="GO:0016887">
    <property type="term" value="F:ATP hydrolysis activity"/>
    <property type="evidence" value="ECO:0007669"/>
    <property type="project" value="InterPro"/>
</dbReference>
<keyword evidence="1 3" id="KW-0175">Coiled coil</keyword>
<dbReference type="RefSeq" id="WP_014555845.1">
    <property type="nucleotide sequence ID" value="NC_017459.1"/>
</dbReference>
<evidence type="ECO:0000259" key="4">
    <source>
        <dbReference type="Pfam" id="PF13476"/>
    </source>
</evidence>
<name>G0LHA4_HALWC</name>
<dbReference type="InterPro" id="IPR038729">
    <property type="entry name" value="Rad50/SbcC_AAA"/>
</dbReference>
<dbReference type="PANTHER" id="PTHR32114">
    <property type="entry name" value="ABC TRANSPORTER ABCH.3"/>
    <property type="match status" value="1"/>
</dbReference>
<dbReference type="KEGG" id="hwc:Hqrw_2253"/>
<evidence type="ECO:0000256" key="3">
    <source>
        <dbReference type="SAM" id="Coils"/>
    </source>
</evidence>
<dbReference type="Proteomes" id="UP000007954">
    <property type="component" value="Chromosome"/>
</dbReference>
<evidence type="ECO:0000256" key="1">
    <source>
        <dbReference type="ARBA" id="ARBA00023054"/>
    </source>
</evidence>
<reference evidence="5 6" key="1">
    <citation type="journal article" date="2011" name="PLoS ONE">
        <title>Haloquadratum walsbyi: limited diversity in a global pond.</title>
        <authorList>
            <person name="Dyall-Smith M."/>
            <person name="Pfeiffer F."/>
            <person name="Klee K."/>
            <person name="Palm P."/>
            <person name="Gross K."/>
            <person name="Schuster S.C."/>
            <person name="Rampp M."/>
            <person name="Oesterhelt D."/>
        </authorList>
    </citation>
    <scope>NUCLEOTIDE SEQUENCE [LARGE SCALE GENOMIC DNA]</scope>
    <source>
        <strain evidence="6">DSM 16854 / JCM 12705 / C23</strain>
    </source>
</reference>
<evidence type="ECO:0000313" key="5">
    <source>
        <dbReference type="EMBL" id="CCC40138.1"/>
    </source>
</evidence>
<dbReference type="OrthoDB" id="25344at2157"/>
<feature type="domain" description="Rad50/SbcC-type AAA" evidence="4">
    <location>
        <begin position="5"/>
        <end position="255"/>
    </location>
</feature>
<dbReference type="HOGENOM" id="CLU_024631_1_0_2"/>
<dbReference type="AlphaFoldDB" id="G0LHA4"/>
<evidence type="ECO:0000313" key="6">
    <source>
        <dbReference type="Proteomes" id="UP000007954"/>
    </source>
</evidence>
<dbReference type="Pfam" id="PF13476">
    <property type="entry name" value="AAA_23"/>
    <property type="match status" value="1"/>
</dbReference>
<dbReference type="Gene3D" id="3.40.50.300">
    <property type="entry name" value="P-loop containing nucleotide triphosphate hydrolases"/>
    <property type="match status" value="2"/>
</dbReference>
<dbReference type="GO" id="GO:0006302">
    <property type="term" value="P:double-strand break repair"/>
    <property type="evidence" value="ECO:0007669"/>
    <property type="project" value="InterPro"/>
</dbReference>
<organism evidence="5 6">
    <name type="scientific">Haloquadratum walsbyi (strain DSM 16854 / JCM 12705 / C23)</name>
    <dbReference type="NCBI Taxonomy" id="768065"/>
    <lineage>
        <taxon>Archaea</taxon>
        <taxon>Methanobacteriati</taxon>
        <taxon>Methanobacteriota</taxon>
        <taxon>Stenosarchaea group</taxon>
        <taxon>Halobacteria</taxon>
        <taxon>Halobacteriales</taxon>
        <taxon>Haloferacaceae</taxon>
        <taxon>Haloquadratum</taxon>
    </lineage>
</organism>
<protein>
    <recommendedName>
        <fullName evidence="4">Rad50/SbcC-type AAA domain-containing protein</fullName>
    </recommendedName>
</protein>
<feature type="coiled-coil region" evidence="3">
    <location>
        <begin position="383"/>
        <end position="484"/>
    </location>
</feature>
<dbReference type="Gene3D" id="1.10.287.1490">
    <property type="match status" value="1"/>
</dbReference>
<dbReference type="EMBL" id="FR746099">
    <property type="protein sequence ID" value="CCC40138.1"/>
    <property type="molecule type" value="Genomic_DNA"/>
</dbReference>
<proteinExistence type="inferred from homology"/>
<dbReference type="GeneID" id="12446982"/>
<sequence>MRLLSVEISNYRQYSGTQTVNLRTEKSTNINIIEGQNGAGKSNILNALTLCFYGRELHQESRSDDMETLPLVTEDALENLSAGESKSGQVKVELGESEPRYIFERQFTTYKIANGSYNDDIDELQLRRRVGSQYKIIENPNNTLNQILPPRVKDYFLFDGEALTEFFEAGYKQRVENAIVDVSHIGLLNSSHDHLETVKKEIRRKANKFEGRPSEIQNTIEEIETTISNKRTQKSQKEKDIEEITRKISDIKDDLRGAANDRARNLVEERERLEQKIDRLKRKKSEARSESCKRLNMAGPAVFTLDALNYTHETLIEMEQKGQLPPKIQDWFVRELIDEGECICGREIMDDSDARKHLEQTLENASEVSTDNLEGKAEIPRIIRDGNNRAEELEKRRRRMTDLSKKIEQTDSDLMETKAKLEGFDVPDDINVSALSKQQDDLEKQKSELETEVGRIEAKIDSNLKRKQKKEKEFRKEARKQNRHKEIINQVEFADTALEEIDSIRNTILGQIREDTQKNLNQYFNELIWKAEEYTIHLTEDYGIEVSGPDSSDNRIGSLSAGESQVLALSFMAALSDISGFQAPIIIDTPLGRIASENRKRIAQNLPTYLEDSQITFLMTDTEYDDNVRNLMKHRVGNEYRLNFEDGQTEVREYGR</sequence>
<dbReference type="PANTHER" id="PTHR32114:SF2">
    <property type="entry name" value="ABC TRANSPORTER ABCH.3"/>
    <property type="match status" value="1"/>
</dbReference>
<feature type="coiled-coil region" evidence="3">
    <location>
        <begin position="220"/>
        <end position="290"/>
    </location>
</feature>
<dbReference type="InterPro" id="IPR027417">
    <property type="entry name" value="P-loop_NTPase"/>
</dbReference>
<evidence type="ECO:0000256" key="2">
    <source>
        <dbReference type="ARBA" id="ARBA00049666"/>
    </source>
</evidence>
<dbReference type="SUPFAM" id="SSF52540">
    <property type="entry name" value="P-loop containing nucleoside triphosphate hydrolases"/>
    <property type="match status" value="2"/>
</dbReference>
<accession>G0LHA4</accession>